<feature type="domain" description="Pyruvate carboxyltransferase" evidence="23">
    <location>
        <begin position="904"/>
        <end position="1173"/>
    </location>
</feature>
<keyword evidence="9 17" id="KW-0547">Nucleotide-binding</keyword>
<evidence type="ECO:0000256" key="14">
    <source>
        <dbReference type="ARBA" id="ARBA00023268"/>
    </source>
</evidence>
<dbReference type="InterPro" id="IPR013785">
    <property type="entry name" value="Aldolase_TIM"/>
</dbReference>
<evidence type="ECO:0000256" key="16">
    <source>
        <dbReference type="ARBA" id="ARBA00062964"/>
    </source>
</evidence>
<comment type="subunit">
    <text evidence="16">Acetyl-CoA carboxylase is a heterohexamer composed of biotin carboxyl carrier protein, biotin carboxylase and two subunits each of ACCase subunit alpha and ACCase plastid-coded subunit beta (accD).</text>
</comment>
<keyword evidence="24" id="KW-0670">Pyruvate</keyword>
<dbReference type="NCBIfam" id="NF006761">
    <property type="entry name" value="PRK09282.1"/>
    <property type="match status" value="1"/>
</dbReference>
<dbReference type="FunFam" id="2.40.50.100:FF:000003">
    <property type="entry name" value="Acetyl-CoA carboxylase biotin carboxyl carrier protein"/>
    <property type="match status" value="1"/>
</dbReference>
<dbReference type="PROSITE" id="PS00188">
    <property type="entry name" value="BIOTIN"/>
    <property type="match status" value="1"/>
</dbReference>
<dbReference type="FunFam" id="3.30.470.20:FF:000012">
    <property type="entry name" value="Pyruvate carboxylase"/>
    <property type="match status" value="1"/>
</dbReference>
<dbReference type="InterPro" id="IPR005479">
    <property type="entry name" value="CPAse_ATP-bd"/>
</dbReference>
<dbReference type="Gene3D" id="3.10.600.10">
    <property type="entry name" value="pyruvate carboxylase f1077a mutant domain"/>
    <property type="match status" value="1"/>
</dbReference>
<protein>
    <submittedName>
        <fullName evidence="24">Pyruvate carboxylase isoform B</fullName>
    </submittedName>
</protein>
<keyword evidence="12 19" id="KW-0472">Membrane</keyword>
<dbReference type="InterPro" id="IPR011053">
    <property type="entry name" value="Single_hybrid_motif"/>
</dbReference>
<sequence length="1545" mass="165971">MPQALQAPPRPAPRRRGWAALAPAGRPAAPLRVARPMGPLDPEQHEEQEQQAAIRERLQGYWRLVRGWNALPSMALVLLGAWTGAGKTLLALKHLTVWFMGLASGAVAMASCTINDYFDADIDAVNDPQKPVPSGLIPRDRALLVAALLYIGLLALACLVPNAGVRLIVALSSALTVLYTPVLKKQTLVKNCVVACVIAAAPLAGALAAGAGGGPGLRAVLAPCAFLWLGIMFREIMMDIQDRCGDGLAGVLTLPVVLGPRAALGIGFGLLAACMALAAHAAVYGSGLAWAWAAAPTLEPAARSAALAAVAWVLSTPCGAALAVQRTHNGNGAKQFQPVRVNERGIVVDDGQTIPFKKLMAANRGEIAVRITRAGIELGLTTLAIYSEADRLQPHRFKADESYEVGSSEMTPVQAYLDVPGIVRLAKEQGVDVIHPGYGFLSENAAFARECQKAGITFVGPLPETIEAMGDKTAARRLAVECGVPVVPGTNDALESAEQAKAFAREAGYPVILKARSGGGGRGMRVVHSEEEMEDNFVRASNEAKAAFGDGGMFIEKYLEDPRHIEIQILADNHGNVVHLYERDCSVQRRHQKVVEMAPAPGLDEGLRQALFDDAVKLAKHALFDDAVKLAKHVGYRNAGTVEFIVDKHGKHYYMETNPRIQVEHTVTEEITGIDLVQSQIRIAGGATLAQLGLGSQADVPKPNGYAIQCRVTSEDPERNFQPDSGRITAYRSPGGHGIRLDGAMAAGNIVSRHYDSLLVKVICKAPTFMSAVQKMQRALYEFHIRGIKTNILFLENVLRHPEFLSGEATTSFIDRNPELFQLNQKELSELCRLLEYLAEQKVNGPKHPGAIGAPPAKVAPAPVPLPHGSDPHIVPAGWKDYLDKQGPEAWAKAVREHRQSRGVLITDTTMRDAHQSLLATRMRTHDMLKAAPATAHILANAGSLEVWGGATFDVALRFLHECPWRRLELLRERIPNVPFQMLLRGANAVGYTSYPDNACFAFVDEAKKAGVDIFRVFDSLNDIDQLRFGIDTVARAGGVIEGTLCYTGDVSNPRASKYTLEYYLNLAEKMVEHGIHALAIKDMAGLLKPRAATMLVGALRERFPDLPIHVHTHDTAGTGVATQLAAAAAGADIIDCAIDSMSGTTSQPSMGAIVNSLAGTDLDTGIDPEAIQPLIDYWDQARLLYAPFESNLYCSSSDVYRHEMPGGQYTNLKFQATTLGLGSEWERVKTAYAAANRALGDIVKVTPSSKVVGDLAQFMVSNNLDEHSLVEQAETLSLPSSVVEFLQGYLGTPVGGFPEPLRSRVLKDKPIVQGRPGASMAPLDIRGLESQLKEKHPAISYRDVMSAAMYPKVFEEYKTFTERFSRHVEKLPTRAFLAPLDIDEEIDVELTKGNKVSIKLKAIGELQPSGMREVFFEYNGIPRVVEVREESKAASDTKKAARDKADSSDPGSVGAPMAGEIIEVKAKPGSYVKAGQALVVMSAMKMETTVAAPASGTVSHVAVIKGDQCDTGDLLVLIKPGEPNGSGSNGSGTADAKPLAGASS</sequence>
<dbReference type="InterPro" id="IPR005482">
    <property type="entry name" value="Biotin_COase_C"/>
</dbReference>
<evidence type="ECO:0000256" key="13">
    <source>
        <dbReference type="ARBA" id="ARBA00023267"/>
    </source>
</evidence>
<keyword evidence="14" id="KW-0511">Multifunctional enzyme</keyword>
<comment type="caution">
    <text evidence="24">The sequence shown here is derived from an EMBL/GenBank/DDBJ whole genome shotgun (WGS) entry which is preliminary data.</text>
</comment>
<dbReference type="GO" id="GO:0016421">
    <property type="term" value="F:CoA carboxylase activity"/>
    <property type="evidence" value="ECO:0007669"/>
    <property type="project" value="UniProtKB-ARBA"/>
</dbReference>
<evidence type="ECO:0000313" key="25">
    <source>
        <dbReference type="Proteomes" id="UP000239899"/>
    </source>
</evidence>
<dbReference type="GO" id="GO:0004075">
    <property type="term" value="F:biotin carboxylase activity"/>
    <property type="evidence" value="ECO:0007669"/>
    <property type="project" value="UniProtKB-EC"/>
</dbReference>
<keyword evidence="11 19" id="KW-1133">Transmembrane helix</keyword>
<dbReference type="PROSITE" id="PS50991">
    <property type="entry name" value="PYR_CT"/>
    <property type="match status" value="1"/>
</dbReference>
<dbReference type="Gene3D" id="3.20.20.70">
    <property type="entry name" value="Aldolase class I"/>
    <property type="match status" value="1"/>
</dbReference>
<evidence type="ECO:0000256" key="2">
    <source>
        <dbReference type="ARBA" id="ARBA00003761"/>
    </source>
</evidence>
<dbReference type="OrthoDB" id="196847at2759"/>
<dbReference type="PROSITE" id="PS50979">
    <property type="entry name" value="BC"/>
    <property type="match status" value="1"/>
</dbReference>
<keyword evidence="5" id="KW-0312">Gluconeogenesis</keyword>
<evidence type="ECO:0000256" key="15">
    <source>
        <dbReference type="ARBA" id="ARBA00048600"/>
    </source>
</evidence>
<feature type="region of interest" description="Disordered" evidence="18">
    <location>
        <begin position="1430"/>
        <end position="1457"/>
    </location>
</feature>
<dbReference type="Pfam" id="PF00364">
    <property type="entry name" value="Biotin_lipoyl"/>
    <property type="match status" value="1"/>
</dbReference>
<dbReference type="Pfam" id="PF00289">
    <property type="entry name" value="Biotin_carb_N"/>
    <property type="match status" value="1"/>
</dbReference>
<feature type="region of interest" description="Disordered" evidence="18">
    <location>
        <begin position="23"/>
        <end position="50"/>
    </location>
</feature>
<name>A0A2P6TD11_CHLSO</name>
<evidence type="ECO:0000256" key="10">
    <source>
        <dbReference type="ARBA" id="ARBA00022840"/>
    </source>
</evidence>
<dbReference type="PANTHER" id="PTHR43778">
    <property type="entry name" value="PYRUVATE CARBOXYLASE"/>
    <property type="match status" value="1"/>
</dbReference>
<dbReference type="InterPro" id="IPR016185">
    <property type="entry name" value="PreATP-grasp_dom_sf"/>
</dbReference>
<feature type="transmembrane region" description="Helical" evidence="19">
    <location>
        <begin position="270"/>
        <end position="293"/>
    </location>
</feature>
<dbReference type="InterPro" id="IPR044878">
    <property type="entry name" value="UbiA_sf"/>
</dbReference>
<evidence type="ECO:0000259" key="20">
    <source>
        <dbReference type="PROSITE" id="PS50968"/>
    </source>
</evidence>
<dbReference type="InterPro" id="IPR000537">
    <property type="entry name" value="UbiA_prenyltransferase"/>
</dbReference>
<dbReference type="SUPFAM" id="SSF89000">
    <property type="entry name" value="post-HMGL domain-like"/>
    <property type="match status" value="1"/>
</dbReference>
<dbReference type="Proteomes" id="UP000239899">
    <property type="component" value="Unassembled WGS sequence"/>
</dbReference>
<dbReference type="SUPFAM" id="SSF51230">
    <property type="entry name" value="Single hybrid motif"/>
    <property type="match status" value="1"/>
</dbReference>
<dbReference type="EMBL" id="LHPG02000023">
    <property type="protein sequence ID" value="PRW20526.1"/>
    <property type="molecule type" value="Genomic_DNA"/>
</dbReference>
<dbReference type="UniPathway" id="UPA00138"/>
<comment type="catalytic activity">
    <reaction evidence="15">
        <text>N(6)-biotinyl-L-lysyl-[protein] + hydrogencarbonate + ATP = N(6)-carboxybiotinyl-L-lysyl-[protein] + ADP + phosphate + H(+)</text>
        <dbReference type="Rhea" id="RHEA:13501"/>
        <dbReference type="Rhea" id="RHEA-COMP:10505"/>
        <dbReference type="Rhea" id="RHEA-COMP:10506"/>
        <dbReference type="ChEBI" id="CHEBI:15378"/>
        <dbReference type="ChEBI" id="CHEBI:17544"/>
        <dbReference type="ChEBI" id="CHEBI:30616"/>
        <dbReference type="ChEBI" id="CHEBI:43474"/>
        <dbReference type="ChEBI" id="CHEBI:83144"/>
        <dbReference type="ChEBI" id="CHEBI:83145"/>
        <dbReference type="ChEBI" id="CHEBI:456216"/>
        <dbReference type="EC" id="6.3.4.14"/>
    </reaction>
</comment>
<evidence type="ECO:0000256" key="4">
    <source>
        <dbReference type="ARBA" id="ARBA00004742"/>
    </source>
</evidence>
<evidence type="ECO:0000259" key="22">
    <source>
        <dbReference type="PROSITE" id="PS50979"/>
    </source>
</evidence>
<dbReference type="PROSITE" id="PS50968">
    <property type="entry name" value="BIOTINYL_LIPOYL"/>
    <property type="match status" value="1"/>
</dbReference>
<dbReference type="InterPro" id="IPR005930">
    <property type="entry name" value="Pyruv_COase"/>
</dbReference>
<dbReference type="SUPFAM" id="SSF56059">
    <property type="entry name" value="Glutathione synthetase ATP-binding domain-like"/>
    <property type="match status" value="1"/>
</dbReference>
<dbReference type="STRING" id="3076.A0A2P6TD11"/>
<keyword evidence="25" id="KW-1185">Reference proteome</keyword>
<dbReference type="Pfam" id="PF00682">
    <property type="entry name" value="HMGL-like"/>
    <property type="match status" value="1"/>
</dbReference>
<dbReference type="SUPFAM" id="SSF51246">
    <property type="entry name" value="Rudiment single hybrid motif"/>
    <property type="match status" value="1"/>
</dbReference>
<dbReference type="PROSITE" id="PS50975">
    <property type="entry name" value="ATP_GRASP"/>
    <property type="match status" value="1"/>
</dbReference>
<accession>A0A2P6TD11</accession>
<dbReference type="Gene3D" id="3.30.470.20">
    <property type="entry name" value="ATP-grasp fold, B domain"/>
    <property type="match status" value="1"/>
</dbReference>
<evidence type="ECO:0000256" key="5">
    <source>
        <dbReference type="ARBA" id="ARBA00022432"/>
    </source>
</evidence>
<evidence type="ECO:0000256" key="17">
    <source>
        <dbReference type="PROSITE-ProRule" id="PRU00409"/>
    </source>
</evidence>
<dbReference type="InterPro" id="IPR011761">
    <property type="entry name" value="ATP-grasp"/>
</dbReference>
<dbReference type="CDD" id="cd07937">
    <property type="entry name" value="DRE_TIM_PC_TC_5S"/>
    <property type="match status" value="1"/>
</dbReference>
<dbReference type="Gene3D" id="2.40.50.100">
    <property type="match status" value="1"/>
</dbReference>
<feature type="transmembrane region" description="Helical" evidence="19">
    <location>
        <begin position="97"/>
        <end position="118"/>
    </location>
</feature>
<comment type="subcellular location">
    <subcellularLocation>
        <location evidence="3">Membrane</location>
        <topology evidence="3">Multi-pass membrane protein</topology>
    </subcellularLocation>
</comment>
<evidence type="ECO:0000256" key="18">
    <source>
        <dbReference type="SAM" id="MobiDB-lite"/>
    </source>
</evidence>
<evidence type="ECO:0000256" key="3">
    <source>
        <dbReference type="ARBA" id="ARBA00004141"/>
    </source>
</evidence>
<comment type="function">
    <text evidence="2">This protein is a component of the acetyl coenzyme A carboxylase complex; first, biotin carboxylase catalyzes the carboxylation of the carrier protein and then the transcarboxylase transfers the carboxyl group to form malonyl-CoA.</text>
</comment>
<evidence type="ECO:0000256" key="11">
    <source>
        <dbReference type="ARBA" id="ARBA00022989"/>
    </source>
</evidence>
<dbReference type="GO" id="GO:0016765">
    <property type="term" value="F:transferase activity, transferring alkyl or aryl (other than methyl) groups"/>
    <property type="evidence" value="ECO:0007669"/>
    <property type="project" value="InterPro"/>
</dbReference>
<dbReference type="GO" id="GO:0046872">
    <property type="term" value="F:metal ion binding"/>
    <property type="evidence" value="ECO:0007669"/>
    <property type="project" value="UniProtKB-KW"/>
</dbReference>
<dbReference type="GO" id="GO:0005737">
    <property type="term" value="C:cytoplasm"/>
    <property type="evidence" value="ECO:0007669"/>
    <property type="project" value="TreeGrafter"/>
</dbReference>
<dbReference type="InterPro" id="IPR000891">
    <property type="entry name" value="PYR_CT"/>
</dbReference>
<comment type="pathway">
    <text evidence="4">Carbohydrate biosynthesis; gluconeogenesis.</text>
</comment>
<dbReference type="Pfam" id="PF02785">
    <property type="entry name" value="Biotin_carb_C"/>
    <property type="match status" value="1"/>
</dbReference>
<dbReference type="PANTHER" id="PTHR43778:SF2">
    <property type="entry name" value="PYRUVATE CARBOXYLASE, MITOCHONDRIAL"/>
    <property type="match status" value="1"/>
</dbReference>
<feature type="transmembrane region" description="Helical" evidence="19">
    <location>
        <begin position="163"/>
        <end position="180"/>
    </location>
</feature>
<dbReference type="InterPro" id="IPR011054">
    <property type="entry name" value="Rudment_hybrid_motif"/>
</dbReference>
<dbReference type="InterPro" id="IPR001882">
    <property type="entry name" value="Biotin_BS"/>
</dbReference>
<reference evidence="24 25" key="1">
    <citation type="journal article" date="2018" name="Plant J.">
        <title>Genome sequences of Chlorella sorokiniana UTEX 1602 and Micractinium conductrix SAG 241.80: implications to maltose excretion by a green alga.</title>
        <authorList>
            <person name="Arriola M.B."/>
            <person name="Velmurugan N."/>
            <person name="Zhang Y."/>
            <person name="Plunkett M.H."/>
            <person name="Hondzo H."/>
            <person name="Barney B.M."/>
        </authorList>
    </citation>
    <scope>NUCLEOTIDE SEQUENCE [LARGE SCALE GENOMIC DNA]</scope>
    <source>
        <strain evidence="25">UTEX 1602</strain>
    </source>
</reference>
<evidence type="ECO:0000256" key="9">
    <source>
        <dbReference type="ARBA" id="ARBA00022741"/>
    </source>
</evidence>
<feature type="transmembrane region" description="Helical" evidence="19">
    <location>
        <begin position="139"/>
        <end position="157"/>
    </location>
</feature>
<dbReference type="FunFam" id="3.40.50.20:FF:000010">
    <property type="entry name" value="Propionyl-CoA carboxylase subunit alpha"/>
    <property type="match status" value="1"/>
</dbReference>
<evidence type="ECO:0000256" key="6">
    <source>
        <dbReference type="ARBA" id="ARBA00022598"/>
    </source>
</evidence>
<evidence type="ECO:0000256" key="19">
    <source>
        <dbReference type="SAM" id="Phobius"/>
    </source>
</evidence>
<keyword evidence="7 19" id="KW-0812">Transmembrane</keyword>
<evidence type="ECO:0000313" key="24">
    <source>
        <dbReference type="EMBL" id="PRW20526.1"/>
    </source>
</evidence>
<evidence type="ECO:0000259" key="23">
    <source>
        <dbReference type="PROSITE" id="PS50991"/>
    </source>
</evidence>
<keyword evidence="8" id="KW-0479">Metal-binding</keyword>
<feature type="domain" description="ATP-grasp" evidence="21">
    <location>
        <begin position="476"/>
        <end position="685"/>
    </location>
</feature>
<feature type="transmembrane region" description="Helical" evidence="19">
    <location>
        <begin position="216"/>
        <end position="233"/>
    </location>
</feature>
<feature type="domain" description="Lipoyl-binding" evidence="20">
    <location>
        <begin position="1445"/>
        <end position="1520"/>
    </location>
</feature>
<evidence type="ECO:0000256" key="1">
    <source>
        <dbReference type="ARBA" id="ARBA00001953"/>
    </source>
</evidence>
<dbReference type="GO" id="GO:0016020">
    <property type="term" value="C:membrane"/>
    <property type="evidence" value="ECO:0007669"/>
    <property type="project" value="UniProtKB-SubCell"/>
</dbReference>
<feature type="region of interest" description="Disordered" evidence="18">
    <location>
        <begin position="1520"/>
        <end position="1545"/>
    </location>
</feature>
<dbReference type="InterPro" id="IPR000089">
    <property type="entry name" value="Biotin_lipoyl"/>
</dbReference>
<evidence type="ECO:0000256" key="8">
    <source>
        <dbReference type="ARBA" id="ARBA00022723"/>
    </source>
</evidence>
<dbReference type="FunFam" id="3.30.1490.20:FF:000018">
    <property type="entry name" value="Biotin carboxylase"/>
    <property type="match status" value="1"/>
</dbReference>
<gene>
    <name evidence="24" type="ORF">C2E21_8932</name>
</gene>
<dbReference type="GO" id="GO:0005524">
    <property type="term" value="F:ATP binding"/>
    <property type="evidence" value="ECO:0007669"/>
    <property type="project" value="UniProtKB-UniRule"/>
</dbReference>
<evidence type="ECO:0000256" key="12">
    <source>
        <dbReference type="ARBA" id="ARBA00023136"/>
    </source>
</evidence>
<feature type="domain" description="Biotin carboxylation" evidence="22">
    <location>
        <begin position="355"/>
        <end position="819"/>
    </location>
</feature>
<dbReference type="Pfam" id="PF01040">
    <property type="entry name" value="UbiA"/>
    <property type="match status" value="1"/>
</dbReference>
<dbReference type="InterPro" id="IPR003379">
    <property type="entry name" value="Carboxylase_cons_dom"/>
</dbReference>
<dbReference type="GO" id="GO:0006094">
    <property type="term" value="P:gluconeogenesis"/>
    <property type="evidence" value="ECO:0007669"/>
    <property type="project" value="UniProtKB-UniPathway"/>
</dbReference>
<comment type="cofactor">
    <cofactor evidence="1">
        <name>biotin</name>
        <dbReference type="ChEBI" id="CHEBI:57586"/>
    </cofactor>
</comment>
<dbReference type="SUPFAM" id="SSF51569">
    <property type="entry name" value="Aldolase"/>
    <property type="match status" value="1"/>
</dbReference>
<feature type="transmembrane region" description="Helical" evidence="19">
    <location>
        <begin position="192"/>
        <end position="210"/>
    </location>
</feature>
<dbReference type="FunFam" id="3.20.20.70:FF:000033">
    <property type="entry name" value="Pyruvate carboxylase"/>
    <property type="match status" value="1"/>
</dbReference>
<evidence type="ECO:0000259" key="21">
    <source>
        <dbReference type="PROSITE" id="PS50975"/>
    </source>
</evidence>
<dbReference type="NCBIfam" id="TIGR01235">
    <property type="entry name" value="pyruv_carbox"/>
    <property type="match status" value="1"/>
</dbReference>
<dbReference type="CDD" id="cd06850">
    <property type="entry name" value="biotinyl_domain"/>
    <property type="match status" value="1"/>
</dbReference>
<dbReference type="Pfam" id="PF02436">
    <property type="entry name" value="PYC_OADA"/>
    <property type="match status" value="1"/>
</dbReference>
<keyword evidence="10 17" id="KW-0067">ATP-binding</keyword>
<dbReference type="Gene3D" id="1.10.357.140">
    <property type="entry name" value="UbiA prenyltransferase"/>
    <property type="match status" value="1"/>
</dbReference>
<organism evidence="24 25">
    <name type="scientific">Chlorella sorokiniana</name>
    <name type="common">Freshwater green alga</name>
    <dbReference type="NCBI Taxonomy" id="3076"/>
    <lineage>
        <taxon>Eukaryota</taxon>
        <taxon>Viridiplantae</taxon>
        <taxon>Chlorophyta</taxon>
        <taxon>core chlorophytes</taxon>
        <taxon>Trebouxiophyceae</taxon>
        <taxon>Chlorellales</taxon>
        <taxon>Chlorellaceae</taxon>
        <taxon>Chlorella clade</taxon>
        <taxon>Chlorella</taxon>
    </lineage>
</organism>
<evidence type="ECO:0000256" key="7">
    <source>
        <dbReference type="ARBA" id="ARBA00022692"/>
    </source>
</evidence>
<proteinExistence type="predicted"/>
<dbReference type="Pfam" id="PF02786">
    <property type="entry name" value="CPSase_L_D2"/>
    <property type="match status" value="1"/>
</dbReference>
<dbReference type="InterPro" id="IPR005481">
    <property type="entry name" value="BC-like_N"/>
</dbReference>
<dbReference type="SUPFAM" id="SSF52440">
    <property type="entry name" value="PreATP-grasp domain"/>
    <property type="match status" value="1"/>
</dbReference>
<keyword evidence="6" id="KW-0436">Ligase</keyword>
<dbReference type="InterPro" id="IPR055268">
    <property type="entry name" value="PCB-like"/>
</dbReference>
<dbReference type="NCBIfam" id="NF009554">
    <property type="entry name" value="PRK12999.1"/>
    <property type="match status" value="1"/>
</dbReference>
<keyword evidence="13" id="KW-0092">Biotin</keyword>
<dbReference type="InterPro" id="IPR011764">
    <property type="entry name" value="Biotin_carboxylation_dom"/>
</dbReference>
<feature type="compositionally biased region" description="Basic and acidic residues" evidence="18">
    <location>
        <begin position="1430"/>
        <end position="1448"/>
    </location>
</feature>
<dbReference type="SMART" id="SM00878">
    <property type="entry name" value="Biotin_carb_C"/>
    <property type="match status" value="1"/>
</dbReference>
<feature type="transmembrane region" description="Helical" evidence="19">
    <location>
        <begin position="64"/>
        <end position="85"/>
    </location>
</feature>
<dbReference type="GO" id="GO:0004736">
    <property type="term" value="F:pyruvate carboxylase activity"/>
    <property type="evidence" value="ECO:0007669"/>
    <property type="project" value="InterPro"/>
</dbReference>
<feature type="compositionally biased region" description="Low complexity" evidence="18">
    <location>
        <begin position="23"/>
        <end position="36"/>
    </location>
</feature>